<dbReference type="AlphaFoldDB" id="A0A6M8FEH5"/>
<dbReference type="Pfam" id="PF01904">
    <property type="entry name" value="DUF72"/>
    <property type="match status" value="1"/>
</dbReference>
<evidence type="ECO:0000313" key="1">
    <source>
        <dbReference type="EMBL" id="QKE62379.1"/>
    </source>
</evidence>
<dbReference type="InterPro" id="IPR002763">
    <property type="entry name" value="DUF72"/>
</dbReference>
<organism evidence="1 2">
    <name type="scientific">Aquipseudomonas campi</name>
    <dbReference type="NCBI Taxonomy" id="2731681"/>
    <lineage>
        <taxon>Bacteria</taxon>
        <taxon>Pseudomonadati</taxon>
        <taxon>Pseudomonadota</taxon>
        <taxon>Gammaproteobacteria</taxon>
        <taxon>Pseudomonadales</taxon>
        <taxon>Pseudomonadaceae</taxon>
        <taxon>Aquipseudomonas</taxon>
    </lineage>
</organism>
<reference evidence="1" key="1">
    <citation type="submission" date="2020-07" db="EMBL/GenBank/DDBJ databases">
        <title>Nitrate ammonifying Pseudomonas campi sp. nov. isolated from German agricultural grassland.</title>
        <authorList>
            <person name="Timsy T."/>
            <person name="Ulrich A."/>
            <person name="Spanner T."/>
            <person name="Foesel B."/>
            <person name="Kolb S."/>
            <person name="Horn M.A."/>
            <person name="Behrendt U."/>
        </authorList>
    </citation>
    <scope>NUCLEOTIDE SEQUENCE</scope>
    <source>
        <strain evidence="1">S1-A32-2</strain>
    </source>
</reference>
<dbReference type="PANTHER" id="PTHR30348">
    <property type="entry name" value="UNCHARACTERIZED PROTEIN YECE"/>
    <property type="match status" value="1"/>
</dbReference>
<dbReference type="KEGG" id="pcam:HNE05_03070"/>
<sequence length="310" mass="34976">MAVRPASPARATRRKSSASTCTPDRVLPYFLGCPSWSEPAWRDSLYPDNARSTDFLPLYARLFNAVEGNTTFYARPSAQAVARWAQLMPAGFRFCAKLPRTISHTADLREQLVAAEDFLRLLAPLGERCSPLWLQLPASFGPSRLGELQYFVAELGRSLAVEVRHPAFFAKGEEERALNRLLRELQVERICLDSRALFSCQSSDPAVLHAQAKKPRLPPRPTAFTLHPQLRFIGHPELAANDVFMAPWLDKVAGWIEQGLKPYVFLHTPDNLRAPHLALRFHQQLRERLPGLPALAFPELQERELQLGLL</sequence>
<evidence type="ECO:0000313" key="2">
    <source>
        <dbReference type="Proteomes" id="UP000501379"/>
    </source>
</evidence>
<dbReference type="InterPro" id="IPR036520">
    <property type="entry name" value="UPF0759_sf"/>
</dbReference>
<dbReference type="PANTHER" id="PTHR30348:SF9">
    <property type="entry name" value="UPF0759 PROTEIN YECE"/>
    <property type="match status" value="1"/>
</dbReference>
<dbReference type="SUPFAM" id="SSF117396">
    <property type="entry name" value="TM1631-like"/>
    <property type="match status" value="1"/>
</dbReference>
<dbReference type="EMBL" id="CP053697">
    <property type="protein sequence ID" value="QKE62379.1"/>
    <property type="molecule type" value="Genomic_DNA"/>
</dbReference>
<protein>
    <submittedName>
        <fullName evidence="1">DUF72 domain-containing protein</fullName>
    </submittedName>
</protein>
<keyword evidence="2" id="KW-1185">Reference proteome</keyword>
<dbReference type="Gene3D" id="3.20.20.410">
    <property type="entry name" value="Protein of unknown function UPF0759"/>
    <property type="match status" value="1"/>
</dbReference>
<accession>A0A6M8FEH5</accession>
<gene>
    <name evidence="1" type="ORF">HNE05_03070</name>
</gene>
<name>A0A6M8FEH5_9GAMM</name>
<proteinExistence type="predicted"/>
<dbReference type="Proteomes" id="UP000501379">
    <property type="component" value="Chromosome"/>
</dbReference>